<name>A0A5C4TDU4_9BACL</name>
<dbReference type="AlphaFoldDB" id="A0A5C4TDU4"/>
<evidence type="ECO:0000259" key="1">
    <source>
        <dbReference type="Pfam" id="PF01261"/>
    </source>
</evidence>
<dbReference type="Gene3D" id="3.20.20.150">
    <property type="entry name" value="Divalent-metal-dependent TIM barrel enzymes"/>
    <property type="match status" value="1"/>
</dbReference>
<dbReference type="InterPro" id="IPR050312">
    <property type="entry name" value="IolE/XylAMocC-like"/>
</dbReference>
<dbReference type="PANTHER" id="PTHR12110:SF53">
    <property type="entry name" value="BLR5974 PROTEIN"/>
    <property type="match status" value="1"/>
</dbReference>
<sequence>MELSLSMYSMHRTVKAQDWSTVDFLQFCHTENYSLVELLAHFWKDVRTELAAVVSAAKSLGIGVTSYAVSNNFVSEDSSLRKQALLKITDGIPIAAELGTKVIRIFSGNLAEGIRYEEAKSWIIDGLKEACREAEGAGMTLCLENHGKLAGKGVQVKELIDEVGSPALRSTFDTGNFLLVDEHPLQAIADLKGYIGHVHFKDFKEQPNGRYKSIGMRTYEGVPAGEGDAGLSQILDLLAESGYKGAYVLEYEGIGSEADGIRQSYNRFQEMARKYN</sequence>
<reference evidence="2 3" key="1">
    <citation type="submission" date="2019-05" db="EMBL/GenBank/DDBJ databases">
        <title>We sequenced the genome of Paenibacillus hemerocallicola KCTC 33185 for further insight into its adaptation and study the phylogeny of Paenibacillus.</title>
        <authorList>
            <person name="Narsing Rao M.P."/>
        </authorList>
    </citation>
    <scope>NUCLEOTIDE SEQUENCE [LARGE SCALE GENOMIC DNA]</scope>
    <source>
        <strain evidence="2 3">KCTC 33185</strain>
    </source>
</reference>
<accession>A0A5C4TDU4</accession>
<organism evidence="2 3">
    <name type="scientific">Paenibacillus hemerocallicola</name>
    <dbReference type="NCBI Taxonomy" id="1172614"/>
    <lineage>
        <taxon>Bacteria</taxon>
        <taxon>Bacillati</taxon>
        <taxon>Bacillota</taxon>
        <taxon>Bacilli</taxon>
        <taxon>Bacillales</taxon>
        <taxon>Paenibacillaceae</taxon>
        <taxon>Paenibacillus</taxon>
    </lineage>
</organism>
<feature type="domain" description="Xylose isomerase-like TIM barrel" evidence="1">
    <location>
        <begin position="28"/>
        <end position="268"/>
    </location>
</feature>
<dbReference type="SUPFAM" id="SSF51658">
    <property type="entry name" value="Xylose isomerase-like"/>
    <property type="match status" value="1"/>
</dbReference>
<dbReference type="InterPro" id="IPR013022">
    <property type="entry name" value="Xyl_isomerase-like_TIM-brl"/>
</dbReference>
<gene>
    <name evidence="2" type="ORF">FE784_08605</name>
</gene>
<dbReference type="Proteomes" id="UP000307943">
    <property type="component" value="Unassembled WGS sequence"/>
</dbReference>
<dbReference type="Pfam" id="PF01261">
    <property type="entry name" value="AP_endonuc_2"/>
    <property type="match status" value="1"/>
</dbReference>
<comment type="caution">
    <text evidence="2">The sequence shown here is derived from an EMBL/GenBank/DDBJ whole genome shotgun (WGS) entry which is preliminary data.</text>
</comment>
<protein>
    <submittedName>
        <fullName evidence="2">Sugar phosphate isomerase/epimerase</fullName>
    </submittedName>
</protein>
<evidence type="ECO:0000313" key="3">
    <source>
        <dbReference type="Proteomes" id="UP000307943"/>
    </source>
</evidence>
<dbReference type="OrthoDB" id="3185623at2"/>
<dbReference type="EMBL" id="VDCQ01000009">
    <property type="protein sequence ID" value="TNJ66619.1"/>
    <property type="molecule type" value="Genomic_DNA"/>
</dbReference>
<keyword evidence="3" id="KW-1185">Reference proteome</keyword>
<dbReference type="GO" id="GO:0016853">
    <property type="term" value="F:isomerase activity"/>
    <property type="evidence" value="ECO:0007669"/>
    <property type="project" value="UniProtKB-KW"/>
</dbReference>
<dbReference type="InterPro" id="IPR036237">
    <property type="entry name" value="Xyl_isomerase-like_sf"/>
</dbReference>
<dbReference type="PANTHER" id="PTHR12110">
    <property type="entry name" value="HYDROXYPYRUVATE ISOMERASE"/>
    <property type="match status" value="1"/>
</dbReference>
<keyword evidence="2" id="KW-0413">Isomerase</keyword>
<dbReference type="RefSeq" id="WP_139601738.1">
    <property type="nucleotide sequence ID" value="NZ_VDCQ01000009.1"/>
</dbReference>
<proteinExistence type="predicted"/>
<evidence type="ECO:0000313" key="2">
    <source>
        <dbReference type="EMBL" id="TNJ66619.1"/>
    </source>
</evidence>